<dbReference type="STRING" id="87626.PTD2_01566"/>
<evidence type="ECO:0000313" key="1">
    <source>
        <dbReference type="EMBL" id="EAR30216.1"/>
    </source>
</evidence>
<protein>
    <submittedName>
        <fullName evidence="1">Uncharacterized protein</fullName>
    </submittedName>
</protein>
<dbReference type="HOGENOM" id="CLU_1884012_0_0_6"/>
<sequence>MNITTIENTYLATPIQLAKINDDLDWITHFQGNSSVVATEKTQFLTNIFDLYTQDIGYFYDSGCNKEYCAVLAQNFSNEAQAQSILEKITNNHQLGSFIYTKVSKVPDGYNLRLSVPIKQDIKLEANLFEAFKQL</sequence>
<dbReference type="Proteomes" id="UP000006201">
    <property type="component" value="Unassembled WGS sequence"/>
</dbReference>
<keyword evidence="2" id="KW-1185">Reference proteome</keyword>
<dbReference type="AlphaFoldDB" id="A4C3T4"/>
<organism evidence="1 2">
    <name type="scientific">Pseudoalteromonas tunicata D2</name>
    <dbReference type="NCBI Taxonomy" id="87626"/>
    <lineage>
        <taxon>Bacteria</taxon>
        <taxon>Pseudomonadati</taxon>
        <taxon>Pseudomonadota</taxon>
        <taxon>Gammaproteobacteria</taxon>
        <taxon>Alteromonadales</taxon>
        <taxon>Pseudoalteromonadaceae</taxon>
        <taxon>Pseudoalteromonas</taxon>
    </lineage>
</organism>
<accession>A4C3T4</accession>
<gene>
    <name evidence="1" type="ORF">PTD2_01566</name>
</gene>
<name>A4C3T4_9GAMM</name>
<reference evidence="1 2" key="1">
    <citation type="submission" date="2006-02" db="EMBL/GenBank/DDBJ databases">
        <authorList>
            <person name="Moran M.A."/>
            <person name="Kjelleberg S."/>
            <person name="Egan S."/>
            <person name="Saunders N."/>
            <person name="Thomas T."/>
            <person name="Ferriera S."/>
            <person name="Johnson J."/>
            <person name="Kravitz S."/>
            <person name="Halpern A."/>
            <person name="Remington K."/>
            <person name="Beeson K."/>
            <person name="Tran B."/>
            <person name="Rogers Y.-H."/>
            <person name="Friedman R."/>
            <person name="Venter J.C."/>
        </authorList>
    </citation>
    <scope>NUCLEOTIDE SEQUENCE [LARGE SCALE GENOMIC DNA]</scope>
    <source>
        <strain evidence="1 2">D2</strain>
    </source>
</reference>
<dbReference type="EMBL" id="AAOH01000001">
    <property type="protein sequence ID" value="EAR30216.1"/>
    <property type="molecule type" value="Genomic_DNA"/>
</dbReference>
<evidence type="ECO:0000313" key="2">
    <source>
        <dbReference type="Proteomes" id="UP000006201"/>
    </source>
</evidence>
<dbReference type="RefSeq" id="WP_009836516.1">
    <property type="nucleotide sequence ID" value="NZ_AAOH01000001.1"/>
</dbReference>
<proteinExistence type="predicted"/>
<comment type="caution">
    <text evidence="1">The sequence shown here is derived from an EMBL/GenBank/DDBJ whole genome shotgun (WGS) entry which is preliminary data.</text>
</comment>